<dbReference type="OrthoDB" id="5242306at2"/>
<evidence type="ECO:0000313" key="4">
    <source>
        <dbReference type="Proteomes" id="UP000318297"/>
    </source>
</evidence>
<keyword evidence="1" id="KW-1133">Transmembrane helix</keyword>
<dbReference type="GO" id="GO:0009103">
    <property type="term" value="P:lipopolysaccharide biosynthetic process"/>
    <property type="evidence" value="ECO:0007669"/>
    <property type="project" value="TreeGrafter"/>
</dbReference>
<keyword evidence="4" id="KW-1185">Reference proteome</keyword>
<comment type="caution">
    <text evidence="3">The sequence shown here is derived from an EMBL/GenBank/DDBJ whole genome shotgun (WGS) entry which is preliminary data.</text>
</comment>
<dbReference type="InterPro" id="IPR002656">
    <property type="entry name" value="Acyl_transf_3_dom"/>
</dbReference>
<organism evidence="3 4">
    <name type="scientific">Rudaeicoccus suwonensis</name>
    <dbReference type="NCBI Taxonomy" id="657409"/>
    <lineage>
        <taxon>Bacteria</taxon>
        <taxon>Bacillati</taxon>
        <taxon>Actinomycetota</taxon>
        <taxon>Actinomycetes</taxon>
        <taxon>Micrococcales</taxon>
        <taxon>Dermacoccaceae</taxon>
        <taxon>Rudaeicoccus</taxon>
    </lineage>
</organism>
<feature type="transmembrane region" description="Helical" evidence="1">
    <location>
        <begin position="337"/>
        <end position="357"/>
    </location>
</feature>
<proteinExistence type="predicted"/>
<protein>
    <submittedName>
        <fullName evidence="3">Peptidoglycan/LPS O-acetylase OafA/YrhL</fullName>
    </submittedName>
</protein>
<name>A0A561EAM4_9MICO</name>
<reference evidence="3 4" key="1">
    <citation type="submission" date="2019-06" db="EMBL/GenBank/DDBJ databases">
        <title>Sequencing the genomes of 1000 actinobacteria strains.</title>
        <authorList>
            <person name="Klenk H.-P."/>
        </authorList>
    </citation>
    <scope>NUCLEOTIDE SEQUENCE [LARGE SCALE GENOMIC DNA]</scope>
    <source>
        <strain evidence="3 4">DSM 19560</strain>
    </source>
</reference>
<dbReference type="RefSeq" id="WP_145226773.1">
    <property type="nucleotide sequence ID" value="NZ_VIVQ01000001.1"/>
</dbReference>
<accession>A0A561EAM4</accession>
<keyword evidence="1" id="KW-0472">Membrane</keyword>
<dbReference type="PANTHER" id="PTHR23028">
    <property type="entry name" value="ACETYLTRANSFERASE"/>
    <property type="match status" value="1"/>
</dbReference>
<keyword evidence="1" id="KW-0812">Transmembrane</keyword>
<feature type="transmembrane region" description="Helical" evidence="1">
    <location>
        <begin position="85"/>
        <end position="105"/>
    </location>
</feature>
<dbReference type="Pfam" id="PF01757">
    <property type="entry name" value="Acyl_transf_3"/>
    <property type="match status" value="1"/>
</dbReference>
<dbReference type="GO" id="GO:0016020">
    <property type="term" value="C:membrane"/>
    <property type="evidence" value="ECO:0007669"/>
    <property type="project" value="TreeGrafter"/>
</dbReference>
<dbReference type="EMBL" id="VIVQ01000001">
    <property type="protein sequence ID" value="TWE12637.1"/>
    <property type="molecule type" value="Genomic_DNA"/>
</dbReference>
<dbReference type="Proteomes" id="UP000318297">
    <property type="component" value="Unassembled WGS sequence"/>
</dbReference>
<evidence type="ECO:0000256" key="1">
    <source>
        <dbReference type="SAM" id="Phobius"/>
    </source>
</evidence>
<feature type="transmembrane region" description="Helical" evidence="1">
    <location>
        <begin position="12"/>
        <end position="32"/>
    </location>
</feature>
<dbReference type="InterPro" id="IPR050879">
    <property type="entry name" value="Acyltransferase_3"/>
</dbReference>
<gene>
    <name evidence="3" type="ORF">BKA23_1452</name>
</gene>
<dbReference type="PANTHER" id="PTHR23028:SF53">
    <property type="entry name" value="ACYL_TRANSF_3 DOMAIN-CONTAINING PROTEIN"/>
    <property type="match status" value="1"/>
</dbReference>
<feature type="domain" description="Acyltransferase 3" evidence="2">
    <location>
        <begin position="7"/>
        <end position="352"/>
    </location>
</feature>
<feature type="transmembrane region" description="Helical" evidence="1">
    <location>
        <begin position="228"/>
        <end position="251"/>
    </location>
</feature>
<evidence type="ECO:0000313" key="3">
    <source>
        <dbReference type="EMBL" id="TWE12637.1"/>
    </source>
</evidence>
<sequence length="379" mass="39976">MPRYRLIDGLRGVAASLVLLAHVAFWTGASTMDVSGGLLARGDSGVAIFFAISAFLLLQPWLLAGATRPQPSVRTYAIRRAARILPAYWIALVAVLLVAVTWSASGGPGSPGTVLAHIFLVQGYTGQSYQAFSQTWSLTTEGTFYLLVPAIGVALGRLRRHNSRLCYGILAAVAVVGIAIQGGCAAWSLSQPHGHAGVLATCVLGHAAWFAVGAAISVAAANHDLDRFAAVGVGTWIAVGAVVFLVASSSLAGPRQLQLPTVAEAVTKETLYAILAGALLLAAVRGPSDQRWAAVARAGATRFVGDISYGVFLWHVLLLQLIYLLTGWSIFTGSFTRVLFAVGVFSVLIAWASAVLVEQPILRRVHRSPQRPRVPVHTA</sequence>
<feature type="transmembrane region" description="Helical" evidence="1">
    <location>
        <begin position="271"/>
        <end position="288"/>
    </location>
</feature>
<feature type="transmembrane region" description="Helical" evidence="1">
    <location>
        <begin position="142"/>
        <end position="158"/>
    </location>
</feature>
<feature type="transmembrane region" description="Helical" evidence="1">
    <location>
        <begin position="309"/>
        <end position="331"/>
    </location>
</feature>
<feature type="transmembrane region" description="Helical" evidence="1">
    <location>
        <begin position="196"/>
        <end position="221"/>
    </location>
</feature>
<dbReference type="AlphaFoldDB" id="A0A561EAM4"/>
<feature type="transmembrane region" description="Helical" evidence="1">
    <location>
        <begin position="44"/>
        <end position="64"/>
    </location>
</feature>
<dbReference type="GO" id="GO:0016747">
    <property type="term" value="F:acyltransferase activity, transferring groups other than amino-acyl groups"/>
    <property type="evidence" value="ECO:0007669"/>
    <property type="project" value="InterPro"/>
</dbReference>
<evidence type="ECO:0000259" key="2">
    <source>
        <dbReference type="Pfam" id="PF01757"/>
    </source>
</evidence>
<feature type="transmembrane region" description="Helical" evidence="1">
    <location>
        <begin position="165"/>
        <end position="190"/>
    </location>
</feature>